<dbReference type="EMBL" id="CP024621">
    <property type="protein sequence ID" value="QHD50020.1"/>
    <property type="molecule type" value="Genomic_DNA"/>
</dbReference>
<dbReference type="RefSeq" id="WP_159342332.1">
    <property type="nucleotide sequence ID" value="NZ_CP024621.1"/>
</dbReference>
<accession>A0A857GL76</accession>
<proteinExistence type="predicted"/>
<reference evidence="1 2" key="1">
    <citation type="submission" date="2017-10" db="EMBL/GenBank/DDBJ databases">
        <title>Coral associated bacteria.</title>
        <authorList>
            <person name="Wang X."/>
        </authorList>
    </citation>
    <scope>NUCLEOTIDE SEQUENCE [LARGE SCALE GENOMIC DNA]</scope>
    <source>
        <strain evidence="1 2">SCSIO 43005</strain>
    </source>
</reference>
<evidence type="ECO:0000313" key="1">
    <source>
        <dbReference type="EMBL" id="QHD50020.1"/>
    </source>
</evidence>
<dbReference type="KEGG" id="hmd:CTT34_10125"/>
<organism evidence="1 2">
    <name type="scientific">Vreelandella aquamarina</name>
    <dbReference type="NCBI Taxonomy" id="77097"/>
    <lineage>
        <taxon>Bacteria</taxon>
        <taxon>Pseudomonadati</taxon>
        <taxon>Pseudomonadota</taxon>
        <taxon>Gammaproteobacteria</taxon>
        <taxon>Oceanospirillales</taxon>
        <taxon>Halomonadaceae</taxon>
        <taxon>Vreelandella</taxon>
    </lineage>
</organism>
<gene>
    <name evidence="1" type="ORF">CTT34_10125</name>
</gene>
<dbReference type="OrthoDB" id="6176945at2"/>
<sequence length="84" mass="9847">MNMAYAVPDQTAIRYPQFSPEADMTPTDLFENGDYWATDSLMRWARQEENEQYMLDIFAERNASHHRDSAIAAWDAQVRKGEWS</sequence>
<dbReference type="Proteomes" id="UP000463949">
    <property type="component" value="Chromosome"/>
</dbReference>
<dbReference type="AlphaFoldDB" id="A0A857GL76"/>
<name>A0A857GL76_9GAMM</name>
<protein>
    <submittedName>
        <fullName evidence="1">Uncharacterized protein</fullName>
    </submittedName>
</protein>
<evidence type="ECO:0000313" key="2">
    <source>
        <dbReference type="Proteomes" id="UP000463949"/>
    </source>
</evidence>